<dbReference type="RefSeq" id="WP_306161654.1">
    <property type="nucleotide sequence ID" value="NZ_CP132315.1"/>
</dbReference>
<evidence type="ECO:0000259" key="6">
    <source>
        <dbReference type="SMART" id="SM00849"/>
    </source>
</evidence>
<sequence length="318" mass="34819">MPTRRQALTLMGAFAMWPLAPRLAIPAAAFSKIENSGFYRFKLGDLEITALSDGTLPLPLAKIYRNKAESELQKQLDANFLGTEPHVSINAFLINDGQRLVLVDAGTGTLFGPIAGKLISHLSNAGYQPSQIDAVVLTHIHADHTGGLTIEGKRQYPNADVHIAEREYDFWINRLTNVAHTPELEKDFASAKAALAPYISADRVRLFKDNAPPIPGFGSILRPGHTPGHSSIVVSSKGERLVIWGDIIHGDYIQFDDPDVYVTFDVDGREAVKTRAVALEEAAQQKYLVAGAHIPFPGIGHVVRDETMFGFIPLNYSE</sequence>
<dbReference type="PANTHER" id="PTHR42978:SF6">
    <property type="entry name" value="QUORUM-QUENCHING LACTONASE YTNP-RELATED"/>
    <property type="match status" value="1"/>
</dbReference>
<keyword evidence="4" id="KW-0862">Zinc</keyword>
<geneLocation type="plasmid" evidence="7 8">
    <name>unnamed1</name>
</geneLocation>
<dbReference type="Gene3D" id="3.60.15.10">
    <property type="entry name" value="Ribonuclease Z/Hydroxyacylglutathione hydrolase-like"/>
    <property type="match status" value="1"/>
</dbReference>
<dbReference type="SUPFAM" id="SSF56281">
    <property type="entry name" value="Metallo-hydrolase/oxidoreductase"/>
    <property type="match status" value="1"/>
</dbReference>
<dbReference type="InterPro" id="IPR001279">
    <property type="entry name" value="Metallo-B-lactamas"/>
</dbReference>
<accession>A0ABY9K9G1</accession>
<feature type="signal peptide" evidence="5">
    <location>
        <begin position="1"/>
        <end position="24"/>
    </location>
</feature>
<evidence type="ECO:0000256" key="2">
    <source>
        <dbReference type="ARBA" id="ARBA00022723"/>
    </source>
</evidence>
<evidence type="ECO:0000256" key="5">
    <source>
        <dbReference type="SAM" id="SignalP"/>
    </source>
</evidence>
<feature type="domain" description="Metallo-beta-lactamase" evidence="6">
    <location>
        <begin position="88"/>
        <end position="293"/>
    </location>
</feature>
<dbReference type="PROSITE" id="PS51318">
    <property type="entry name" value="TAT"/>
    <property type="match status" value="1"/>
</dbReference>
<dbReference type="SMART" id="SM00849">
    <property type="entry name" value="Lactamase_B"/>
    <property type="match status" value="1"/>
</dbReference>
<evidence type="ECO:0000256" key="3">
    <source>
        <dbReference type="ARBA" id="ARBA00022801"/>
    </source>
</evidence>
<organism evidence="7 8">
    <name type="scientific">Shinella oryzae</name>
    <dbReference type="NCBI Taxonomy" id="2871820"/>
    <lineage>
        <taxon>Bacteria</taxon>
        <taxon>Pseudomonadati</taxon>
        <taxon>Pseudomonadota</taxon>
        <taxon>Alphaproteobacteria</taxon>
        <taxon>Hyphomicrobiales</taxon>
        <taxon>Rhizobiaceae</taxon>
        <taxon>Shinella</taxon>
    </lineage>
</organism>
<keyword evidence="3" id="KW-0378">Hydrolase</keyword>
<dbReference type="Proteomes" id="UP001225788">
    <property type="component" value="Plasmid unnamed1"/>
</dbReference>
<keyword evidence="2" id="KW-0479">Metal-binding</keyword>
<proteinExistence type="inferred from homology"/>
<protein>
    <submittedName>
        <fullName evidence="7">MBL fold metallo-hydrolase</fullName>
    </submittedName>
</protein>
<reference evidence="7 8" key="1">
    <citation type="submission" date="2023-08" db="EMBL/GenBank/DDBJ databases">
        <title>Pathogen: clinical or host-associated sample.</title>
        <authorList>
            <person name="Hergert J."/>
            <person name="Casey R."/>
            <person name="Wagner J."/>
            <person name="Young E.L."/>
            <person name="Oakeson K.F."/>
        </authorList>
    </citation>
    <scope>NUCLEOTIDE SEQUENCE [LARGE SCALE GENOMIC DNA]</scope>
    <source>
        <strain evidence="7 8">UPHL-collab-2</strain>
        <plasmid evidence="7 8">unnamed1</plasmid>
    </source>
</reference>
<keyword evidence="5" id="KW-0732">Signal</keyword>
<dbReference type="InterPro" id="IPR006311">
    <property type="entry name" value="TAT_signal"/>
</dbReference>
<dbReference type="InterPro" id="IPR036866">
    <property type="entry name" value="RibonucZ/Hydroxyglut_hydro"/>
</dbReference>
<gene>
    <name evidence="7" type="ORF">Q9315_23770</name>
</gene>
<evidence type="ECO:0000313" key="7">
    <source>
        <dbReference type="EMBL" id="WLS05180.1"/>
    </source>
</evidence>
<keyword evidence="8" id="KW-1185">Reference proteome</keyword>
<evidence type="ECO:0000313" key="8">
    <source>
        <dbReference type="Proteomes" id="UP001225788"/>
    </source>
</evidence>
<dbReference type="PANTHER" id="PTHR42978">
    <property type="entry name" value="QUORUM-QUENCHING LACTONASE YTNP-RELATED-RELATED"/>
    <property type="match status" value="1"/>
</dbReference>
<dbReference type="EMBL" id="CP132315">
    <property type="protein sequence ID" value="WLS05180.1"/>
    <property type="molecule type" value="Genomic_DNA"/>
</dbReference>
<dbReference type="InterPro" id="IPR051013">
    <property type="entry name" value="MBL_superfamily_lactonases"/>
</dbReference>
<keyword evidence="7" id="KW-0614">Plasmid</keyword>
<comment type="similarity">
    <text evidence="1">Belongs to the metallo-beta-lactamase superfamily.</text>
</comment>
<name>A0ABY9K9G1_9HYPH</name>
<feature type="chain" id="PRO_5045505616" evidence="5">
    <location>
        <begin position="25"/>
        <end position="318"/>
    </location>
</feature>
<dbReference type="CDD" id="cd07720">
    <property type="entry name" value="OPHC2-like_MBL-fold"/>
    <property type="match status" value="1"/>
</dbReference>
<evidence type="ECO:0000256" key="1">
    <source>
        <dbReference type="ARBA" id="ARBA00007749"/>
    </source>
</evidence>
<evidence type="ECO:0000256" key="4">
    <source>
        <dbReference type="ARBA" id="ARBA00022833"/>
    </source>
</evidence>
<dbReference type="Pfam" id="PF00753">
    <property type="entry name" value="Lactamase_B"/>
    <property type="match status" value="1"/>
</dbReference>